<evidence type="ECO:0000256" key="1">
    <source>
        <dbReference type="SAM" id="Phobius"/>
    </source>
</evidence>
<dbReference type="Proteomes" id="UP000249081">
    <property type="component" value="Unassembled WGS sequence"/>
</dbReference>
<feature type="transmembrane region" description="Helical" evidence="1">
    <location>
        <begin position="42"/>
        <end position="64"/>
    </location>
</feature>
<reference evidence="2 3" key="2">
    <citation type="submission" date="2018-06" db="EMBL/GenBank/DDBJ databases">
        <title>Metagenomic assembly of (sub)arctic Cyanobacteria and their associated microbiome from non-axenic cultures.</title>
        <authorList>
            <person name="Baurain D."/>
        </authorList>
    </citation>
    <scope>NUCLEOTIDE SEQUENCE [LARGE SCALE GENOMIC DNA]</scope>
    <source>
        <strain evidence="2">ULC041bin1</strain>
    </source>
</reference>
<dbReference type="AlphaFoldDB" id="A0A2W4VN38"/>
<reference evidence="3" key="1">
    <citation type="submission" date="2018-04" db="EMBL/GenBank/DDBJ databases">
        <authorList>
            <person name="Cornet L."/>
        </authorList>
    </citation>
    <scope>NUCLEOTIDE SEQUENCE [LARGE SCALE GENOMIC DNA]</scope>
</reference>
<name>A0A2W4VN38_9CYAN</name>
<keyword evidence="1" id="KW-1133">Transmembrane helix</keyword>
<accession>A0A2W4VN38</accession>
<keyword evidence="1" id="KW-0472">Membrane</keyword>
<feature type="transmembrane region" description="Helical" evidence="1">
    <location>
        <begin position="7"/>
        <end position="36"/>
    </location>
</feature>
<gene>
    <name evidence="2" type="ORF">DCF17_21220</name>
</gene>
<protein>
    <submittedName>
        <fullName evidence="2">Uncharacterized protein</fullName>
    </submittedName>
</protein>
<evidence type="ECO:0000313" key="2">
    <source>
        <dbReference type="EMBL" id="PZO33972.1"/>
    </source>
</evidence>
<proteinExistence type="predicted"/>
<sequence length="68" mass="7438">MNRFLQVVGVLAALSIGGWILVGTVSLVLDLGYSFFWWLRDTFLPFVTIAAIGGFIIYGVGRLFGVRG</sequence>
<comment type="caution">
    <text evidence="2">The sequence shown here is derived from an EMBL/GenBank/DDBJ whole genome shotgun (WGS) entry which is preliminary data.</text>
</comment>
<dbReference type="EMBL" id="QBMN01000228">
    <property type="protein sequence ID" value="PZO33972.1"/>
    <property type="molecule type" value="Genomic_DNA"/>
</dbReference>
<keyword evidence="1" id="KW-0812">Transmembrane</keyword>
<evidence type="ECO:0000313" key="3">
    <source>
        <dbReference type="Proteomes" id="UP000249081"/>
    </source>
</evidence>
<organism evidence="2 3">
    <name type="scientific">Shackletoniella antarctica</name>
    <dbReference type="NCBI Taxonomy" id="268115"/>
    <lineage>
        <taxon>Bacteria</taxon>
        <taxon>Bacillati</taxon>
        <taxon>Cyanobacteriota</taxon>
        <taxon>Cyanophyceae</taxon>
        <taxon>Oculatellales</taxon>
        <taxon>Oculatellaceae</taxon>
        <taxon>Shackletoniella</taxon>
    </lineage>
</organism>